<proteinExistence type="predicted"/>
<dbReference type="InParanoid" id="A0A1S0TGJ9"/>
<evidence type="ECO:0000313" key="5">
    <source>
        <dbReference type="EMBL" id="EFO13079.2"/>
    </source>
</evidence>
<dbReference type="EMBL" id="JH714048">
    <property type="protein sequence ID" value="EFO13079.2"/>
    <property type="molecule type" value="Genomic_DNA"/>
</dbReference>
<accession>A0A1S0TGJ9</accession>
<dbReference type="InterPro" id="IPR003598">
    <property type="entry name" value="Ig_sub2"/>
</dbReference>
<dbReference type="CTD" id="9952942"/>
<feature type="non-terminal residue" evidence="5">
    <location>
        <position position="91"/>
    </location>
</feature>
<evidence type="ECO:0000256" key="2">
    <source>
        <dbReference type="ARBA" id="ARBA00023157"/>
    </source>
</evidence>
<dbReference type="SMART" id="SM00409">
    <property type="entry name" value="IG"/>
    <property type="match status" value="1"/>
</dbReference>
<dbReference type="Gene3D" id="2.60.40.10">
    <property type="entry name" value="Immunoglobulins"/>
    <property type="match status" value="1"/>
</dbReference>
<gene>
    <name evidence="5" type="ORF">LOAG_15451</name>
</gene>
<dbReference type="FunFam" id="2.60.40.10:FF:000032">
    <property type="entry name" value="palladin isoform X1"/>
    <property type="match status" value="1"/>
</dbReference>
<dbReference type="PANTHER" id="PTHR10075:SF14">
    <property type="entry name" value="CELL ADHESION MOLECULE DSCAM2-RELATED"/>
    <property type="match status" value="1"/>
</dbReference>
<sequence length="91" mass="9658">MHKNKVTVLENEHIELGCPISGVPEPDIAWLVNGQLLEEGITKRGVILAAGGKSVIIESAQMEHEGIYTCVGTNKGGSLDVDVHLTVLGKV</sequence>
<name>A0A1S0TGJ9_LOALO</name>
<dbReference type="InterPro" id="IPR013098">
    <property type="entry name" value="Ig_I-set"/>
</dbReference>
<keyword evidence="3" id="KW-0393">Immunoglobulin domain</keyword>
<evidence type="ECO:0000256" key="3">
    <source>
        <dbReference type="ARBA" id="ARBA00023319"/>
    </source>
</evidence>
<protein>
    <recommendedName>
        <fullName evidence="4">Ig-like domain-containing protein</fullName>
    </recommendedName>
</protein>
<evidence type="ECO:0000256" key="1">
    <source>
        <dbReference type="ARBA" id="ARBA00022737"/>
    </source>
</evidence>
<dbReference type="KEGG" id="loa:LOAG_15451"/>
<keyword evidence="2" id="KW-1015">Disulfide bond</keyword>
<dbReference type="OrthoDB" id="6612025at2759"/>
<evidence type="ECO:0000259" key="4">
    <source>
        <dbReference type="PROSITE" id="PS50835"/>
    </source>
</evidence>
<dbReference type="PANTHER" id="PTHR10075">
    <property type="entry name" value="BASIGIN RELATED"/>
    <property type="match status" value="1"/>
</dbReference>
<dbReference type="SUPFAM" id="SSF48726">
    <property type="entry name" value="Immunoglobulin"/>
    <property type="match status" value="1"/>
</dbReference>
<dbReference type="PROSITE" id="PS50835">
    <property type="entry name" value="IG_LIKE"/>
    <property type="match status" value="1"/>
</dbReference>
<dbReference type="InterPro" id="IPR007110">
    <property type="entry name" value="Ig-like_dom"/>
</dbReference>
<keyword evidence="1" id="KW-0677">Repeat</keyword>
<reference evidence="5" key="1">
    <citation type="submission" date="2012-04" db="EMBL/GenBank/DDBJ databases">
        <title>The Genome Sequence of Loa loa.</title>
        <authorList>
            <consortium name="The Broad Institute Genome Sequencing Platform"/>
            <consortium name="Broad Institute Genome Sequencing Center for Infectious Disease"/>
            <person name="Nutman T.B."/>
            <person name="Fink D.L."/>
            <person name="Russ C."/>
            <person name="Young S."/>
            <person name="Zeng Q."/>
            <person name="Gargeya S."/>
            <person name="Alvarado L."/>
            <person name="Berlin A."/>
            <person name="Chapman S.B."/>
            <person name="Chen Z."/>
            <person name="Freedman E."/>
            <person name="Gellesch M."/>
            <person name="Goldberg J."/>
            <person name="Griggs A."/>
            <person name="Gujja S."/>
            <person name="Heilman E.R."/>
            <person name="Heiman D."/>
            <person name="Howarth C."/>
            <person name="Mehta T."/>
            <person name="Neiman D."/>
            <person name="Pearson M."/>
            <person name="Roberts A."/>
            <person name="Saif S."/>
            <person name="Shea T."/>
            <person name="Shenoy N."/>
            <person name="Sisk P."/>
            <person name="Stolte C."/>
            <person name="Sykes S."/>
            <person name="White J."/>
            <person name="Yandava C."/>
            <person name="Haas B."/>
            <person name="Henn M.R."/>
            <person name="Nusbaum C."/>
            <person name="Birren B."/>
        </authorList>
    </citation>
    <scope>NUCLEOTIDE SEQUENCE [LARGE SCALE GENOMIC DNA]</scope>
</reference>
<dbReference type="Pfam" id="PF07679">
    <property type="entry name" value="I-set"/>
    <property type="match status" value="1"/>
</dbReference>
<dbReference type="InterPro" id="IPR036179">
    <property type="entry name" value="Ig-like_dom_sf"/>
</dbReference>
<dbReference type="SMART" id="SM00408">
    <property type="entry name" value="IGc2"/>
    <property type="match status" value="1"/>
</dbReference>
<dbReference type="InterPro" id="IPR003599">
    <property type="entry name" value="Ig_sub"/>
</dbReference>
<dbReference type="GO" id="GO:0048468">
    <property type="term" value="P:cell development"/>
    <property type="evidence" value="ECO:0007669"/>
    <property type="project" value="UniProtKB-ARBA"/>
</dbReference>
<dbReference type="AlphaFoldDB" id="A0A1S0TGJ9"/>
<organism evidence="5">
    <name type="scientific">Loa loa</name>
    <name type="common">Eye worm</name>
    <name type="synonym">Filaria loa</name>
    <dbReference type="NCBI Taxonomy" id="7209"/>
    <lineage>
        <taxon>Eukaryota</taxon>
        <taxon>Metazoa</taxon>
        <taxon>Ecdysozoa</taxon>
        <taxon>Nematoda</taxon>
        <taxon>Chromadorea</taxon>
        <taxon>Rhabditida</taxon>
        <taxon>Spirurina</taxon>
        <taxon>Spiruromorpha</taxon>
        <taxon>Filarioidea</taxon>
        <taxon>Onchocercidae</taxon>
        <taxon>Loa</taxon>
    </lineage>
</organism>
<dbReference type="RefSeq" id="XP_003150990.2">
    <property type="nucleotide sequence ID" value="XM_003150942.2"/>
</dbReference>
<dbReference type="InterPro" id="IPR013783">
    <property type="entry name" value="Ig-like_fold"/>
</dbReference>
<dbReference type="GeneID" id="9952942"/>
<feature type="domain" description="Ig-like" evidence="4">
    <location>
        <begin position="1"/>
        <end position="86"/>
    </location>
</feature>